<comment type="catalytic activity">
    <reaction evidence="1 6 7">
        <text>[protein]-peptidylproline (omega=180) = [protein]-peptidylproline (omega=0)</text>
        <dbReference type="Rhea" id="RHEA:16237"/>
        <dbReference type="Rhea" id="RHEA-COMP:10747"/>
        <dbReference type="Rhea" id="RHEA-COMP:10748"/>
        <dbReference type="ChEBI" id="CHEBI:83833"/>
        <dbReference type="ChEBI" id="CHEBI:83834"/>
        <dbReference type="EC" id="5.2.1.8"/>
    </reaction>
</comment>
<evidence type="ECO:0000259" key="9">
    <source>
        <dbReference type="PROSITE" id="PS50059"/>
    </source>
</evidence>
<evidence type="ECO:0000313" key="11">
    <source>
        <dbReference type="Proteomes" id="UP000009047"/>
    </source>
</evidence>
<dbReference type="Gene3D" id="3.10.50.40">
    <property type="match status" value="1"/>
</dbReference>
<dbReference type="KEGG" id="dbr:Deba_0002"/>
<dbReference type="Pfam" id="PF01346">
    <property type="entry name" value="FKBP_N"/>
    <property type="match status" value="1"/>
</dbReference>
<dbReference type="RefSeq" id="WP_013256837.1">
    <property type="nucleotide sequence ID" value="NC_014365.1"/>
</dbReference>
<dbReference type="EC" id="5.2.1.8" evidence="7"/>
<proteinExistence type="inferred from homology"/>
<dbReference type="InterPro" id="IPR012640">
    <property type="entry name" value="Membr_lipoprot_lipid_attach_CS"/>
</dbReference>
<sequence length="243" mass="26191">MKKIIFAALAIILVSGCALADGKPSFNTLEEKISYIIGFQFGADMSKDQINVSPEVFLKGMKDGLAGNKSALDEKQAAAAMDEFRVKMMAQQQAKMKEQAAENKKKGDAFRAEFKKKPGVKTLPSGVMYRVISAGKGPQPKPTDVVQAHYTGKLVDGTKFDSSEGREKPVSFPLDGVIPGWSEALQQMNKGAKWEIVLPPEAAYGDRQVGPMIGPGSTLVFEVELVDFAAPKAEEAPAAQPQK</sequence>
<evidence type="ECO:0000256" key="6">
    <source>
        <dbReference type="PROSITE-ProRule" id="PRU00277"/>
    </source>
</evidence>
<dbReference type="InterPro" id="IPR036944">
    <property type="entry name" value="PPIase_FKBP_N_sf"/>
</dbReference>
<accession>E1QD62</accession>
<dbReference type="PANTHER" id="PTHR43811">
    <property type="entry name" value="FKBP-TYPE PEPTIDYL-PROLYL CIS-TRANS ISOMERASE FKPA"/>
    <property type="match status" value="1"/>
</dbReference>
<evidence type="ECO:0000313" key="10">
    <source>
        <dbReference type="EMBL" id="ADK83381.1"/>
    </source>
</evidence>
<feature type="chain" id="PRO_5003149996" description="Peptidyl-prolyl cis-trans isomerase" evidence="8">
    <location>
        <begin position="21"/>
        <end position="243"/>
    </location>
</feature>
<dbReference type="PROSITE" id="PS50059">
    <property type="entry name" value="FKBP_PPIASE"/>
    <property type="match status" value="1"/>
</dbReference>
<dbReference type="GO" id="GO:0006457">
    <property type="term" value="P:protein folding"/>
    <property type="evidence" value="ECO:0007669"/>
    <property type="project" value="InterPro"/>
</dbReference>
<dbReference type="STRING" id="644282.Deba_0002"/>
<dbReference type="EMBL" id="CP002085">
    <property type="protein sequence ID" value="ADK83381.1"/>
    <property type="molecule type" value="Genomic_DNA"/>
</dbReference>
<protein>
    <recommendedName>
        <fullName evidence="7">Peptidyl-prolyl cis-trans isomerase</fullName>
        <ecNumber evidence="7">5.2.1.8</ecNumber>
    </recommendedName>
</protein>
<dbReference type="Pfam" id="PF08139">
    <property type="entry name" value="LPAM_1"/>
    <property type="match status" value="1"/>
</dbReference>
<evidence type="ECO:0000256" key="2">
    <source>
        <dbReference type="ARBA" id="ARBA00006577"/>
    </source>
</evidence>
<dbReference type="PANTHER" id="PTHR43811:SF19">
    <property type="entry name" value="39 KDA FK506-BINDING NUCLEAR PROTEIN"/>
    <property type="match status" value="1"/>
</dbReference>
<feature type="signal peptide" evidence="8">
    <location>
        <begin position="1"/>
        <end position="20"/>
    </location>
</feature>
<dbReference type="AlphaFoldDB" id="E1QD62"/>
<dbReference type="eggNOG" id="COG0545">
    <property type="taxonomic scope" value="Bacteria"/>
</dbReference>
<keyword evidence="3 8" id="KW-0732">Signal</keyword>
<dbReference type="Proteomes" id="UP000009047">
    <property type="component" value="Chromosome"/>
</dbReference>
<dbReference type="GO" id="GO:0016020">
    <property type="term" value="C:membrane"/>
    <property type="evidence" value="ECO:0007669"/>
    <property type="project" value="InterPro"/>
</dbReference>
<dbReference type="PROSITE" id="PS51257">
    <property type="entry name" value="PROKAR_LIPOPROTEIN"/>
    <property type="match status" value="1"/>
</dbReference>
<evidence type="ECO:0000256" key="8">
    <source>
        <dbReference type="SAM" id="SignalP"/>
    </source>
</evidence>
<keyword evidence="4 6" id="KW-0697">Rotamase</keyword>
<dbReference type="GO" id="GO:0003755">
    <property type="term" value="F:peptidyl-prolyl cis-trans isomerase activity"/>
    <property type="evidence" value="ECO:0007669"/>
    <property type="project" value="UniProtKB-UniRule"/>
</dbReference>
<organism evidence="10 11">
    <name type="scientific">Desulfarculus baarsii (strain ATCC 33931 / DSM 2075 / LMG 7858 / VKM B-1802 / 2st14)</name>
    <dbReference type="NCBI Taxonomy" id="644282"/>
    <lineage>
        <taxon>Bacteria</taxon>
        <taxon>Pseudomonadati</taxon>
        <taxon>Thermodesulfobacteriota</taxon>
        <taxon>Desulfarculia</taxon>
        <taxon>Desulfarculales</taxon>
        <taxon>Desulfarculaceae</taxon>
        <taxon>Desulfarculus</taxon>
    </lineage>
</organism>
<dbReference type="OrthoDB" id="9812109at2"/>
<keyword evidence="5 6" id="KW-0413">Isomerase</keyword>
<evidence type="ECO:0000256" key="7">
    <source>
        <dbReference type="RuleBase" id="RU003915"/>
    </source>
</evidence>
<gene>
    <name evidence="10" type="ordered locus">Deba_0002</name>
</gene>
<dbReference type="Gene3D" id="1.10.287.460">
    <property type="entry name" value="Peptidyl-prolyl cis-trans isomerase, FKBP-type, N-terminal domain"/>
    <property type="match status" value="1"/>
</dbReference>
<reference evidence="10 11" key="1">
    <citation type="journal article" date="2010" name="Stand. Genomic Sci.">
        <title>Complete genome sequence of Desulfarculus baarsii type strain (2st14).</title>
        <authorList>
            <person name="Sun H."/>
            <person name="Spring S."/>
            <person name="Lapidus A."/>
            <person name="Davenport K."/>
            <person name="Del Rio T.G."/>
            <person name="Tice H."/>
            <person name="Nolan M."/>
            <person name="Copeland A."/>
            <person name="Cheng J.F."/>
            <person name="Lucas S."/>
            <person name="Tapia R."/>
            <person name="Goodwin L."/>
            <person name="Pitluck S."/>
            <person name="Ivanova N."/>
            <person name="Pagani I."/>
            <person name="Mavromatis K."/>
            <person name="Ovchinnikova G."/>
            <person name="Pati A."/>
            <person name="Chen A."/>
            <person name="Palaniappan K."/>
            <person name="Hauser L."/>
            <person name="Chang Y.J."/>
            <person name="Jeffries C.D."/>
            <person name="Detter J.C."/>
            <person name="Han C."/>
            <person name="Rohde M."/>
            <person name="Brambilla E."/>
            <person name="Goker M."/>
            <person name="Woyke T."/>
            <person name="Bristow J."/>
            <person name="Eisen J.A."/>
            <person name="Markowitz V."/>
            <person name="Hugenholtz P."/>
            <person name="Kyrpides N.C."/>
            <person name="Klenk H.P."/>
            <person name="Land M."/>
        </authorList>
    </citation>
    <scope>NUCLEOTIDE SEQUENCE [LARGE SCALE GENOMIC DNA]</scope>
    <source>
        <strain evidence="11">ATCC 33931 / DSM 2075 / LMG 7858 / VKM B-1802 / 2st14</strain>
    </source>
</reference>
<dbReference type="Pfam" id="PF00254">
    <property type="entry name" value="FKBP_C"/>
    <property type="match status" value="1"/>
</dbReference>
<dbReference type="InterPro" id="IPR046357">
    <property type="entry name" value="PPIase_dom_sf"/>
</dbReference>
<dbReference type="PRINTS" id="PR01730">
    <property type="entry name" value="INFPOTNTIATR"/>
</dbReference>
<name>E1QD62_DESB2</name>
<dbReference type="HOGENOM" id="CLU_013615_0_1_7"/>
<evidence type="ECO:0000256" key="4">
    <source>
        <dbReference type="ARBA" id="ARBA00023110"/>
    </source>
</evidence>
<dbReference type="InterPro" id="IPR000774">
    <property type="entry name" value="PPIase_FKBP_N"/>
</dbReference>
<keyword evidence="11" id="KW-1185">Reference proteome</keyword>
<dbReference type="InterPro" id="IPR001179">
    <property type="entry name" value="PPIase_FKBP_dom"/>
</dbReference>
<evidence type="ECO:0000256" key="5">
    <source>
        <dbReference type="ARBA" id="ARBA00023235"/>
    </source>
</evidence>
<feature type="domain" description="PPIase FKBP-type" evidence="9">
    <location>
        <begin position="143"/>
        <end position="229"/>
    </location>
</feature>
<evidence type="ECO:0000256" key="1">
    <source>
        <dbReference type="ARBA" id="ARBA00000971"/>
    </source>
</evidence>
<comment type="similarity">
    <text evidence="2 7">Belongs to the FKBP-type PPIase family.</text>
</comment>
<evidence type="ECO:0000256" key="3">
    <source>
        <dbReference type="ARBA" id="ARBA00022729"/>
    </source>
</evidence>
<dbReference type="InterPro" id="IPR008104">
    <property type="entry name" value="INFPOTNTIATR"/>
</dbReference>
<dbReference type="SUPFAM" id="SSF54534">
    <property type="entry name" value="FKBP-like"/>
    <property type="match status" value="1"/>
</dbReference>